<name>A0AA88GHJ7_NAELO</name>
<dbReference type="SUPFAM" id="SSF50985">
    <property type="entry name" value="RCC1/BLIP-II"/>
    <property type="match status" value="1"/>
</dbReference>
<feature type="repeat" description="RCC1" evidence="1">
    <location>
        <begin position="282"/>
        <end position="331"/>
    </location>
</feature>
<gene>
    <name evidence="2" type="ORF">C9374_009992</name>
</gene>
<organism evidence="2 3">
    <name type="scientific">Naegleria lovaniensis</name>
    <name type="common">Amoeba</name>
    <dbReference type="NCBI Taxonomy" id="51637"/>
    <lineage>
        <taxon>Eukaryota</taxon>
        <taxon>Discoba</taxon>
        <taxon>Heterolobosea</taxon>
        <taxon>Tetramitia</taxon>
        <taxon>Eutetramitia</taxon>
        <taxon>Vahlkampfiidae</taxon>
        <taxon>Naegleria</taxon>
    </lineage>
</organism>
<evidence type="ECO:0000313" key="2">
    <source>
        <dbReference type="EMBL" id="KAG2375369.1"/>
    </source>
</evidence>
<dbReference type="Gene3D" id="2.130.10.30">
    <property type="entry name" value="Regulator of chromosome condensation 1/beta-lactamase-inhibitor protein II"/>
    <property type="match status" value="2"/>
</dbReference>
<dbReference type="AlphaFoldDB" id="A0AA88GHJ7"/>
<protein>
    <submittedName>
        <fullName evidence="2">Uncharacterized protein</fullName>
    </submittedName>
</protein>
<dbReference type="PRINTS" id="PR00633">
    <property type="entry name" value="RCCNDNSATION"/>
</dbReference>
<dbReference type="GO" id="GO:0005085">
    <property type="term" value="F:guanyl-nucleotide exchange factor activity"/>
    <property type="evidence" value="ECO:0007669"/>
    <property type="project" value="TreeGrafter"/>
</dbReference>
<feature type="repeat" description="RCC1" evidence="1">
    <location>
        <begin position="225"/>
        <end position="281"/>
    </location>
</feature>
<proteinExistence type="predicted"/>
<dbReference type="EMBL" id="PYSW02000039">
    <property type="protein sequence ID" value="KAG2375369.1"/>
    <property type="molecule type" value="Genomic_DNA"/>
</dbReference>
<sequence length="436" mass="48523">MLYGFGANEYEVLKSSESLLLEFRNNINTNDDLFELTPLTLPSCNFQIRKIVANNEFATAMLTMDGKLFGSGKNVASMFGFNNEKYPSIKPFTWIGNGLQGLAIKNVAIGNRFILAQTLLGQLFVCGSFIGSSPLMECEVFTNLDPYVPTKLKNAGIEYIHARYTHCGVISRDGSLYVIGENGCGEFGLGHYFDRNKFTLVSSIPESVKSINFGYHNSVAIGESGFIYVAGSNLNGELGISNEEDSTVKVFRKIEIMNSENIEKIQKTACGMHHVLVLSERGHIYSTGANDFGQLGLNDFYNRYEFSIVMPQTTFRDVSCGDHFSVMMTLDGQILACGSNSNGAIGQWIHHNPISPTPILVDGQQLIASAKHQNQQPTSLVCGNRFTLCYHSAECFMDIILKEKQHMLQCLFEQLQQHQNMTTHLSPEITFHFSTR</sequence>
<dbReference type="InterPro" id="IPR009091">
    <property type="entry name" value="RCC1/BLIP-II"/>
</dbReference>
<dbReference type="PANTHER" id="PTHR45982">
    <property type="entry name" value="REGULATOR OF CHROMOSOME CONDENSATION"/>
    <property type="match status" value="1"/>
</dbReference>
<reference evidence="2 3" key="1">
    <citation type="journal article" date="2018" name="BMC Genomics">
        <title>The genome of Naegleria lovaniensis, the basis for a comparative approach to unravel pathogenicity factors of the human pathogenic amoeba N. fowleri.</title>
        <authorList>
            <person name="Liechti N."/>
            <person name="Schurch N."/>
            <person name="Bruggmann R."/>
            <person name="Wittwer M."/>
        </authorList>
    </citation>
    <scope>NUCLEOTIDE SEQUENCE [LARGE SCALE GENOMIC DNA]</scope>
    <source>
        <strain evidence="2 3">ATCC 30569</strain>
    </source>
</reference>
<dbReference type="RefSeq" id="XP_044544543.1">
    <property type="nucleotide sequence ID" value="XM_044700240.1"/>
</dbReference>
<evidence type="ECO:0000313" key="3">
    <source>
        <dbReference type="Proteomes" id="UP000816034"/>
    </source>
</evidence>
<dbReference type="Pfam" id="PF13540">
    <property type="entry name" value="RCC1_2"/>
    <property type="match status" value="2"/>
</dbReference>
<dbReference type="GO" id="GO:0005737">
    <property type="term" value="C:cytoplasm"/>
    <property type="evidence" value="ECO:0007669"/>
    <property type="project" value="TreeGrafter"/>
</dbReference>
<keyword evidence="3" id="KW-1185">Reference proteome</keyword>
<feature type="repeat" description="RCC1" evidence="1">
    <location>
        <begin position="174"/>
        <end position="224"/>
    </location>
</feature>
<evidence type="ECO:0000256" key="1">
    <source>
        <dbReference type="PROSITE-ProRule" id="PRU00235"/>
    </source>
</evidence>
<accession>A0AA88GHJ7</accession>
<dbReference type="Proteomes" id="UP000816034">
    <property type="component" value="Unassembled WGS sequence"/>
</dbReference>
<dbReference type="InterPro" id="IPR051553">
    <property type="entry name" value="Ran_GTPase-activating"/>
</dbReference>
<dbReference type="PANTHER" id="PTHR45982:SF1">
    <property type="entry name" value="REGULATOR OF CHROMOSOME CONDENSATION"/>
    <property type="match status" value="1"/>
</dbReference>
<dbReference type="InterPro" id="IPR000408">
    <property type="entry name" value="Reg_chr_condens"/>
</dbReference>
<dbReference type="PROSITE" id="PS50012">
    <property type="entry name" value="RCC1_3"/>
    <property type="match status" value="3"/>
</dbReference>
<comment type="caution">
    <text evidence="2">The sequence shown here is derived from an EMBL/GenBank/DDBJ whole genome shotgun (WGS) entry which is preliminary data.</text>
</comment>
<dbReference type="GeneID" id="68102446"/>